<evidence type="ECO:0000313" key="1">
    <source>
        <dbReference type="EMBL" id="SEM58671.1"/>
    </source>
</evidence>
<dbReference type="RefSeq" id="WP_093884262.1">
    <property type="nucleotide sequence ID" value="NZ_FOBS01000024.1"/>
</dbReference>
<evidence type="ECO:0000313" key="2">
    <source>
        <dbReference type="Proteomes" id="UP000198744"/>
    </source>
</evidence>
<dbReference type="Proteomes" id="UP000198744">
    <property type="component" value="Unassembled WGS sequence"/>
</dbReference>
<name>A0A1H7ZK99_9BACT</name>
<dbReference type="AlphaFoldDB" id="A0A1H7ZK99"/>
<dbReference type="InterPro" id="IPR019117">
    <property type="entry name" value="CRISPR-assoc_protein_Cmr3"/>
</dbReference>
<dbReference type="Pfam" id="PF09700">
    <property type="entry name" value="Cas_Cmr3"/>
    <property type="match status" value="1"/>
</dbReference>
<gene>
    <name evidence="1" type="ORF">SAMN04489760_12438</name>
</gene>
<dbReference type="Gene3D" id="2.60.40.4350">
    <property type="match status" value="1"/>
</dbReference>
<dbReference type="STRING" id="43775.SAMN04489760_12438"/>
<sequence>MIDWYSFTPQDTLYFRGAEPANMGESHTSSMTFPPPAHTIAGALRTAAIIQNGIAFEDYKIGKCPQEITKCIGKAGEASPFSILGPFFREEDTVWFPCPFLWFSEKKEKEDSKAGLRKIIISSPVQTSTLIKTSNGPNLFWAKGKNLETLGGYWVSADELFASTKEKNIRRSRDLFVSETHTGIALDVKDKRRTARKGHLYSFVHARLCKGVRLVFGVTARLPMKDSGVLKLGAEQRFGEYRRIDNISLPQGTSGLFMTTSILAGNKVANQHCVATGRIQYFGGWDLHIGFHKPMRGYFPAGSVFNKKIDEQCIEL</sequence>
<proteinExistence type="predicted"/>
<keyword evidence="2" id="KW-1185">Reference proteome</keyword>
<dbReference type="OrthoDB" id="6162707at2"/>
<reference evidence="1 2" key="1">
    <citation type="submission" date="2016-10" db="EMBL/GenBank/DDBJ databases">
        <authorList>
            <person name="de Groot N.N."/>
        </authorList>
    </citation>
    <scope>NUCLEOTIDE SEQUENCE [LARGE SCALE GENOMIC DNA]</scope>
    <source>
        <strain evidence="1 2">DSM 8423</strain>
    </source>
</reference>
<dbReference type="EMBL" id="FOBS01000024">
    <property type="protein sequence ID" value="SEM58671.1"/>
    <property type="molecule type" value="Genomic_DNA"/>
</dbReference>
<dbReference type="Gene3D" id="3.30.70.2940">
    <property type="match status" value="1"/>
</dbReference>
<organism evidence="1 2">
    <name type="scientific">Syntrophus gentianae</name>
    <dbReference type="NCBI Taxonomy" id="43775"/>
    <lineage>
        <taxon>Bacteria</taxon>
        <taxon>Pseudomonadati</taxon>
        <taxon>Thermodesulfobacteriota</taxon>
        <taxon>Syntrophia</taxon>
        <taxon>Syntrophales</taxon>
        <taxon>Syntrophaceae</taxon>
        <taxon>Syntrophus</taxon>
    </lineage>
</organism>
<accession>A0A1H7ZK99</accession>
<protein>
    <submittedName>
        <fullName evidence="1">CRISPR-associated protein Cmr3</fullName>
    </submittedName>
</protein>